<comment type="caution">
    <text evidence="1">The sequence shown here is derived from an EMBL/GenBank/DDBJ whole genome shotgun (WGS) entry which is preliminary data.</text>
</comment>
<accession>A0A2M8P996</accession>
<evidence type="ECO:0000313" key="1">
    <source>
        <dbReference type="EMBL" id="PJF34102.1"/>
    </source>
</evidence>
<dbReference type="Proteomes" id="UP000229681">
    <property type="component" value="Unassembled WGS sequence"/>
</dbReference>
<reference evidence="1 2" key="1">
    <citation type="submission" date="2017-11" db="EMBL/GenBank/DDBJ databases">
        <title>Evolution of Phototrophy in the Chloroflexi Phylum Driven by Horizontal Gene Transfer.</title>
        <authorList>
            <person name="Ward L.M."/>
            <person name="Hemp J."/>
            <person name="Shih P.M."/>
            <person name="Mcglynn S.E."/>
            <person name="Fischer W."/>
        </authorList>
    </citation>
    <scope>NUCLEOTIDE SEQUENCE [LARGE SCALE GENOMIC DNA]</scope>
    <source>
        <strain evidence="1">JP3_13</strain>
    </source>
</reference>
<evidence type="ECO:0000313" key="2">
    <source>
        <dbReference type="Proteomes" id="UP000229681"/>
    </source>
</evidence>
<protein>
    <submittedName>
        <fullName evidence="1">Uncharacterized protein</fullName>
    </submittedName>
</protein>
<dbReference type="AlphaFoldDB" id="A0A2M8P996"/>
<dbReference type="EMBL" id="PGTM01000605">
    <property type="protein sequence ID" value="PJF34102.1"/>
    <property type="molecule type" value="Genomic_DNA"/>
</dbReference>
<feature type="non-terminal residue" evidence="1">
    <location>
        <position position="89"/>
    </location>
</feature>
<sequence>MEIPFVEPDQVPQPRQKVRIERLTAQPYPDGWRIKLNVDVTAFQERPSLELRVLRLPEERIIAELSIIETMHRKMEFTVHVRGVESPNG</sequence>
<proteinExistence type="predicted"/>
<name>A0A2M8P996_9CHLR</name>
<organism evidence="1 2">
    <name type="scientific">Candidatus Thermofonsia Clade 1 bacterium</name>
    <dbReference type="NCBI Taxonomy" id="2364210"/>
    <lineage>
        <taxon>Bacteria</taxon>
        <taxon>Bacillati</taxon>
        <taxon>Chloroflexota</taxon>
        <taxon>Candidatus Thermofontia</taxon>
        <taxon>Candidatus Thermofonsia Clade 1</taxon>
    </lineage>
</organism>
<gene>
    <name evidence="1" type="ORF">CUN49_16940</name>
</gene>